<evidence type="ECO:0000256" key="1">
    <source>
        <dbReference type="SAM" id="Phobius"/>
    </source>
</evidence>
<reference evidence="3" key="1">
    <citation type="journal article" date="2019" name="Int. J. Syst. Evol. Microbiol.">
        <title>The Global Catalogue of Microorganisms (GCM) 10K type strain sequencing project: providing services to taxonomists for standard genome sequencing and annotation.</title>
        <authorList>
            <consortium name="The Broad Institute Genomics Platform"/>
            <consortium name="The Broad Institute Genome Sequencing Center for Infectious Disease"/>
            <person name="Wu L."/>
            <person name="Ma J."/>
        </authorList>
    </citation>
    <scope>NUCLEOTIDE SEQUENCE [LARGE SCALE GENOMIC DNA]</scope>
    <source>
        <strain evidence="3">CCUG 56756</strain>
    </source>
</reference>
<dbReference type="Proteomes" id="UP001597109">
    <property type="component" value="Unassembled WGS sequence"/>
</dbReference>
<accession>A0ABW3L807</accession>
<comment type="caution">
    <text evidence="2">The sequence shown here is derived from an EMBL/GenBank/DDBJ whole genome shotgun (WGS) entry which is preliminary data.</text>
</comment>
<dbReference type="EMBL" id="JBHTKI010000003">
    <property type="protein sequence ID" value="MFD1030237.1"/>
    <property type="molecule type" value="Genomic_DNA"/>
</dbReference>
<keyword evidence="1" id="KW-0812">Transmembrane</keyword>
<sequence>MEVFALVGFISGMAGFSFAIVAFTTAISSIKNGKELEKRVVELEGKL</sequence>
<name>A0ABW3L807_9BACL</name>
<keyword evidence="1" id="KW-0472">Membrane</keyword>
<dbReference type="RefSeq" id="WP_379081164.1">
    <property type="nucleotide sequence ID" value="NZ_JBHTKI010000003.1"/>
</dbReference>
<feature type="transmembrane region" description="Helical" evidence="1">
    <location>
        <begin position="6"/>
        <end position="30"/>
    </location>
</feature>
<evidence type="ECO:0000313" key="2">
    <source>
        <dbReference type="EMBL" id="MFD1030237.1"/>
    </source>
</evidence>
<proteinExistence type="predicted"/>
<gene>
    <name evidence="2" type="ORF">ACFQ1X_02140</name>
</gene>
<organism evidence="2 3">
    <name type="scientific">Metaplanococcus flavidus</name>
    <dbReference type="NCBI Taxonomy" id="569883"/>
    <lineage>
        <taxon>Bacteria</taxon>
        <taxon>Bacillati</taxon>
        <taxon>Bacillota</taxon>
        <taxon>Bacilli</taxon>
        <taxon>Bacillales</taxon>
        <taxon>Caryophanaceae</taxon>
        <taxon>Metaplanococcus</taxon>
    </lineage>
</organism>
<evidence type="ECO:0000313" key="3">
    <source>
        <dbReference type="Proteomes" id="UP001597109"/>
    </source>
</evidence>
<keyword evidence="1" id="KW-1133">Transmembrane helix</keyword>
<protein>
    <submittedName>
        <fullName evidence="2">Uncharacterized protein</fullName>
    </submittedName>
</protein>
<keyword evidence="3" id="KW-1185">Reference proteome</keyword>